<dbReference type="Proteomes" id="UP001634394">
    <property type="component" value="Unassembled WGS sequence"/>
</dbReference>
<keyword evidence="1" id="KW-1133">Transmembrane helix</keyword>
<organism evidence="2 3">
    <name type="scientific">Sinanodonta woodiana</name>
    <name type="common">Chinese pond mussel</name>
    <name type="synonym">Anodonta woodiana</name>
    <dbReference type="NCBI Taxonomy" id="1069815"/>
    <lineage>
        <taxon>Eukaryota</taxon>
        <taxon>Metazoa</taxon>
        <taxon>Spiralia</taxon>
        <taxon>Lophotrochozoa</taxon>
        <taxon>Mollusca</taxon>
        <taxon>Bivalvia</taxon>
        <taxon>Autobranchia</taxon>
        <taxon>Heteroconchia</taxon>
        <taxon>Palaeoheterodonta</taxon>
        <taxon>Unionida</taxon>
        <taxon>Unionoidea</taxon>
        <taxon>Unionidae</taxon>
        <taxon>Unioninae</taxon>
        <taxon>Sinanodonta</taxon>
    </lineage>
</organism>
<evidence type="ECO:0000313" key="3">
    <source>
        <dbReference type="Proteomes" id="UP001634394"/>
    </source>
</evidence>
<name>A0ABD3WFQ0_SINWO</name>
<feature type="transmembrane region" description="Helical" evidence="1">
    <location>
        <begin position="14"/>
        <end position="35"/>
    </location>
</feature>
<comment type="caution">
    <text evidence="2">The sequence shown here is derived from an EMBL/GenBank/DDBJ whole genome shotgun (WGS) entry which is preliminary data.</text>
</comment>
<reference evidence="2 3" key="1">
    <citation type="submission" date="2024-11" db="EMBL/GenBank/DDBJ databases">
        <title>Chromosome-level genome assembly of the freshwater bivalve Anodonta woodiana.</title>
        <authorList>
            <person name="Chen X."/>
        </authorList>
    </citation>
    <scope>NUCLEOTIDE SEQUENCE [LARGE SCALE GENOMIC DNA]</scope>
    <source>
        <strain evidence="2">MN2024</strain>
        <tissue evidence="2">Gills</tissue>
    </source>
</reference>
<evidence type="ECO:0000313" key="2">
    <source>
        <dbReference type="EMBL" id="KAL3871537.1"/>
    </source>
</evidence>
<keyword evidence="3" id="KW-1185">Reference proteome</keyword>
<feature type="non-terminal residue" evidence="2">
    <location>
        <position position="116"/>
    </location>
</feature>
<dbReference type="AlphaFoldDB" id="A0ABD3WFQ0"/>
<gene>
    <name evidence="2" type="ORF">ACJMK2_039530</name>
</gene>
<dbReference type="EMBL" id="JBJQND010000007">
    <property type="protein sequence ID" value="KAL3871537.1"/>
    <property type="molecule type" value="Genomic_DNA"/>
</dbReference>
<sequence length="116" mass="13003">MAYIQQQYGKQENISLTLTTALIVICSCSCGLVYIEDKTFTSNYIEGDVIYTDNDTASTFIHCISICIKKCKQSCSLISFTDGICRCHSSYARTNKGQYAPSGEKTMYFRIADKND</sequence>
<protein>
    <submittedName>
        <fullName evidence="2">Uncharacterized protein</fullName>
    </submittedName>
</protein>
<accession>A0ABD3WFQ0</accession>
<evidence type="ECO:0000256" key="1">
    <source>
        <dbReference type="SAM" id="Phobius"/>
    </source>
</evidence>
<proteinExistence type="predicted"/>
<keyword evidence="1" id="KW-0472">Membrane</keyword>
<keyword evidence="1" id="KW-0812">Transmembrane</keyword>